<reference evidence="2" key="1">
    <citation type="submission" date="2015-07" db="EMBL/GenBank/DDBJ databases">
        <title>MeaNS - Measles Nucleotide Surveillance Program.</title>
        <authorList>
            <person name="Tran T."/>
            <person name="Druce J."/>
        </authorList>
    </citation>
    <scope>NUCLEOTIDE SEQUENCE</scope>
    <source>
        <strain evidence="2">UCB-OBI-ISO-001</strain>
        <tissue evidence="2">Gonad</tissue>
    </source>
</reference>
<accession>A0A0L8H8X4</accession>
<dbReference type="EMBL" id="KQ418840">
    <property type="protein sequence ID" value="KOF85637.1"/>
    <property type="molecule type" value="Genomic_DNA"/>
</dbReference>
<evidence type="ECO:0000313" key="2">
    <source>
        <dbReference type="EMBL" id="KOF85637.1"/>
    </source>
</evidence>
<gene>
    <name evidence="2" type="ORF">OCBIM_22019986mg</name>
</gene>
<proteinExistence type="predicted"/>
<dbReference type="AlphaFoldDB" id="A0A0L8H8X4"/>
<keyword evidence="1" id="KW-1133">Transmembrane helix</keyword>
<protein>
    <submittedName>
        <fullName evidence="2">Uncharacterized protein</fullName>
    </submittedName>
</protein>
<organism evidence="2">
    <name type="scientific">Octopus bimaculoides</name>
    <name type="common">California two-spotted octopus</name>
    <dbReference type="NCBI Taxonomy" id="37653"/>
    <lineage>
        <taxon>Eukaryota</taxon>
        <taxon>Metazoa</taxon>
        <taxon>Spiralia</taxon>
        <taxon>Lophotrochozoa</taxon>
        <taxon>Mollusca</taxon>
        <taxon>Cephalopoda</taxon>
        <taxon>Coleoidea</taxon>
        <taxon>Octopodiformes</taxon>
        <taxon>Octopoda</taxon>
        <taxon>Incirrata</taxon>
        <taxon>Octopodidae</taxon>
        <taxon>Octopus</taxon>
    </lineage>
</organism>
<evidence type="ECO:0000256" key="1">
    <source>
        <dbReference type="SAM" id="Phobius"/>
    </source>
</evidence>
<keyword evidence="1" id="KW-0812">Transmembrane</keyword>
<sequence>MLQISIQCSIKLFTLYSFSKNYLPSSLLPFFIITPYLTPLPPKKERKKKTQNLFLLLAFIKILLE</sequence>
<feature type="transmembrane region" description="Helical" evidence="1">
    <location>
        <begin position="22"/>
        <end position="40"/>
    </location>
</feature>
<name>A0A0L8H8X4_OCTBM</name>
<keyword evidence="1" id="KW-0472">Membrane</keyword>